<keyword evidence="3" id="KW-0378">Hydrolase</keyword>
<dbReference type="Gene3D" id="2.30.40.10">
    <property type="entry name" value="Urease, subunit C, domain 1"/>
    <property type="match status" value="2"/>
</dbReference>
<evidence type="ECO:0000259" key="2">
    <source>
        <dbReference type="Pfam" id="PF01979"/>
    </source>
</evidence>
<gene>
    <name evidence="3" type="ORF">SAMN04487965_0266</name>
</gene>
<name>A0A1M4UWD1_9GAMM</name>
<organism evidence="3 4">
    <name type="scientific">Microbulbifer donghaiensis</name>
    <dbReference type="NCBI Taxonomy" id="494016"/>
    <lineage>
        <taxon>Bacteria</taxon>
        <taxon>Pseudomonadati</taxon>
        <taxon>Pseudomonadota</taxon>
        <taxon>Gammaproteobacteria</taxon>
        <taxon>Cellvibrionales</taxon>
        <taxon>Microbulbiferaceae</taxon>
        <taxon>Microbulbifer</taxon>
    </lineage>
</organism>
<dbReference type="InterPro" id="IPR011059">
    <property type="entry name" value="Metal-dep_hydrolase_composite"/>
</dbReference>
<accession>A0A1M4UWD1</accession>
<dbReference type="STRING" id="494016.SAMN04487965_0266"/>
<dbReference type="InterPro" id="IPR032466">
    <property type="entry name" value="Metal_Hydrolase"/>
</dbReference>
<protein>
    <submittedName>
        <fullName evidence="3">Amidohydrolase family protein</fullName>
    </submittedName>
</protein>
<dbReference type="RefSeq" id="WP_073270703.1">
    <property type="nucleotide sequence ID" value="NZ_FQVA01000001.1"/>
</dbReference>
<dbReference type="Pfam" id="PF01979">
    <property type="entry name" value="Amidohydro_1"/>
    <property type="match status" value="1"/>
</dbReference>
<keyword evidence="4" id="KW-1185">Reference proteome</keyword>
<evidence type="ECO:0000256" key="1">
    <source>
        <dbReference type="SAM" id="SignalP"/>
    </source>
</evidence>
<dbReference type="PANTHER" id="PTHR43135">
    <property type="entry name" value="ALPHA-D-RIBOSE 1-METHYLPHOSPHONATE 5-TRIPHOSPHATE DIPHOSPHATASE"/>
    <property type="match status" value="1"/>
</dbReference>
<reference evidence="4" key="1">
    <citation type="submission" date="2016-11" db="EMBL/GenBank/DDBJ databases">
        <authorList>
            <person name="Varghese N."/>
            <person name="Submissions S."/>
        </authorList>
    </citation>
    <scope>NUCLEOTIDE SEQUENCE [LARGE SCALE GENOMIC DNA]</scope>
    <source>
        <strain evidence="4">CGMCC 1.7063</strain>
    </source>
</reference>
<dbReference type="SUPFAM" id="SSF51338">
    <property type="entry name" value="Composite domain of metallo-dependent hydrolases"/>
    <property type="match status" value="1"/>
</dbReference>
<evidence type="ECO:0000313" key="4">
    <source>
        <dbReference type="Proteomes" id="UP000184170"/>
    </source>
</evidence>
<dbReference type="AlphaFoldDB" id="A0A1M4UWD1"/>
<feature type="signal peptide" evidence="1">
    <location>
        <begin position="1"/>
        <end position="24"/>
    </location>
</feature>
<evidence type="ECO:0000313" key="3">
    <source>
        <dbReference type="EMBL" id="SHE61002.1"/>
    </source>
</evidence>
<dbReference type="InterPro" id="IPR051781">
    <property type="entry name" value="Metallo-dep_Hydrolase"/>
</dbReference>
<sequence length="492" mass="54197">MKPISLPFLTIFTYVLLSSSPALGQQAPAIAIENVSIIDIATGSIGEHRRVLIEGNRITAISSAGSEPLLEATQVLDGSGKFLIPGMWDMHAHIGSDEMSRKSILPMFIAHGVTGLRILQGDCPEPCDAVDAPIAQIRQWQKDIESSRQIGPRMFSSSYIVGSSPADPRETDPWRPSTPDQAQAFVQMEAARGVNFIKVHNLVARDVYFALAAEAQKQQIGLVGHVPGAITATEASNAGQESIEHLFGVIEECTGGGKQIRDDLRVKLQGDVDLANAALQEMIRRYDARRCKGLFATFEANETWHVPTLIIYNHERVHTWPLDPKNQYVSAKLRDQWLQWQDWELAFFGKDPDSSKLRNLLGRIVFEMEQAGVGLLAGTDANWWGIYPGYSLHEELEQLVGAGLTPFQALRTATLNPAIYLNLQNEMGTVEVGKIADLVLLEGNPLDEIRNTRRIHAVVANGRLFTKADIEVLSSDVVNYVRDSGFSEASAH</sequence>
<proteinExistence type="predicted"/>
<feature type="domain" description="Amidohydrolase-related" evidence="2">
    <location>
        <begin position="370"/>
        <end position="464"/>
    </location>
</feature>
<dbReference type="SUPFAM" id="SSF51556">
    <property type="entry name" value="Metallo-dependent hydrolases"/>
    <property type="match status" value="1"/>
</dbReference>
<dbReference type="EMBL" id="FQVA01000001">
    <property type="protein sequence ID" value="SHE61002.1"/>
    <property type="molecule type" value="Genomic_DNA"/>
</dbReference>
<keyword evidence="1" id="KW-0732">Signal</keyword>
<dbReference type="Gene3D" id="3.20.20.140">
    <property type="entry name" value="Metal-dependent hydrolases"/>
    <property type="match status" value="2"/>
</dbReference>
<dbReference type="PANTHER" id="PTHR43135:SF3">
    <property type="entry name" value="ALPHA-D-RIBOSE 1-METHYLPHOSPHONATE 5-TRIPHOSPHATE DIPHOSPHATASE"/>
    <property type="match status" value="1"/>
</dbReference>
<dbReference type="GO" id="GO:0016810">
    <property type="term" value="F:hydrolase activity, acting on carbon-nitrogen (but not peptide) bonds"/>
    <property type="evidence" value="ECO:0007669"/>
    <property type="project" value="InterPro"/>
</dbReference>
<dbReference type="Proteomes" id="UP000184170">
    <property type="component" value="Unassembled WGS sequence"/>
</dbReference>
<dbReference type="InterPro" id="IPR006680">
    <property type="entry name" value="Amidohydro-rel"/>
</dbReference>
<dbReference type="OrthoDB" id="9807210at2"/>
<feature type="chain" id="PRO_5012092780" evidence="1">
    <location>
        <begin position="25"/>
        <end position="492"/>
    </location>
</feature>